<feature type="region of interest" description="Disordered" evidence="1">
    <location>
        <begin position="192"/>
        <end position="211"/>
    </location>
</feature>
<dbReference type="Gene3D" id="3.30.420.10">
    <property type="entry name" value="Ribonuclease H-like superfamily/Ribonuclease H"/>
    <property type="match status" value="1"/>
</dbReference>
<dbReference type="AlphaFoldDB" id="A0A9W9ZNY1"/>
<name>A0A9W9ZNY1_9CNID</name>
<organism evidence="3 4">
    <name type="scientific">Desmophyllum pertusum</name>
    <dbReference type="NCBI Taxonomy" id="174260"/>
    <lineage>
        <taxon>Eukaryota</taxon>
        <taxon>Metazoa</taxon>
        <taxon>Cnidaria</taxon>
        <taxon>Anthozoa</taxon>
        <taxon>Hexacorallia</taxon>
        <taxon>Scleractinia</taxon>
        <taxon>Caryophylliina</taxon>
        <taxon>Caryophylliidae</taxon>
        <taxon>Desmophyllum</taxon>
    </lineage>
</organism>
<evidence type="ECO:0000313" key="4">
    <source>
        <dbReference type="Proteomes" id="UP001163046"/>
    </source>
</evidence>
<dbReference type="GO" id="GO:0003676">
    <property type="term" value="F:nucleic acid binding"/>
    <property type="evidence" value="ECO:0007669"/>
    <property type="project" value="InterPro"/>
</dbReference>
<accession>A0A9W9ZNY1</accession>
<proteinExistence type="predicted"/>
<dbReference type="Proteomes" id="UP001163046">
    <property type="component" value="Unassembled WGS sequence"/>
</dbReference>
<dbReference type="OrthoDB" id="5987220at2759"/>
<dbReference type="Pfam" id="PF24764">
    <property type="entry name" value="rva_4"/>
    <property type="match status" value="1"/>
</dbReference>
<reference evidence="3" key="1">
    <citation type="submission" date="2023-01" db="EMBL/GenBank/DDBJ databases">
        <title>Genome assembly of the deep-sea coral Lophelia pertusa.</title>
        <authorList>
            <person name="Herrera S."/>
            <person name="Cordes E."/>
        </authorList>
    </citation>
    <scope>NUCLEOTIDE SEQUENCE</scope>
    <source>
        <strain evidence="3">USNM1676648</strain>
        <tissue evidence="3">Polyp</tissue>
    </source>
</reference>
<dbReference type="SUPFAM" id="SSF53098">
    <property type="entry name" value="Ribonuclease H-like"/>
    <property type="match status" value="1"/>
</dbReference>
<dbReference type="PANTHER" id="PTHR46791">
    <property type="entry name" value="EXPRESSED PROTEIN"/>
    <property type="match status" value="1"/>
</dbReference>
<dbReference type="EMBL" id="MU825884">
    <property type="protein sequence ID" value="KAJ7384805.1"/>
    <property type="molecule type" value="Genomic_DNA"/>
</dbReference>
<keyword evidence="4" id="KW-1185">Reference proteome</keyword>
<sequence length="211" mass="24596">MVVHGAIDGFSRAVVFLKCSTNNEASTVLTLFEDAIERFNVPTRIRCDHGTENIDVARWMLTRYGPAVNPVITGLSVHNQRIECLWRDVGDTFVLYYKRLFHFMEDQFLLDPLDEVHLYALHFIYLPRINRSINEFTLEWNNHPMRTENCRTPFQIWIAGFYQHAYSSQQAVRMVLDQEVIDPANYGIDEYGPVSSVPTSQRQDSCHRYTT</sequence>
<comment type="caution">
    <text evidence="3">The sequence shown here is derived from an EMBL/GenBank/DDBJ whole genome shotgun (WGS) entry which is preliminary data.</text>
</comment>
<evidence type="ECO:0000259" key="2">
    <source>
        <dbReference type="Pfam" id="PF24764"/>
    </source>
</evidence>
<evidence type="ECO:0000256" key="1">
    <source>
        <dbReference type="SAM" id="MobiDB-lite"/>
    </source>
</evidence>
<protein>
    <recommendedName>
        <fullName evidence="2">Integrase core domain-containing protein</fullName>
    </recommendedName>
</protein>
<dbReference type="InterPro" id="IPR058913">
    <property type="entry name" value="Integrase_dom_put"/>
</dbReference>
<dbReference type="InterPro" id="IPR012337">
    <property type="entry name" value="RNaseH-like_sf"/>
</dbReference>
<gene>
    <name evidence="3" type="ORF">OS493_019481</name>
</gene>
<dbReference type="InterPro" id="IPR036397">
    <property type="entry name" value="RNaseH_sf"/>
</dbReference>
<feature type="domain" description="Integrase core" evidence="2">
    <location>
        <begin position="1"/>
        <end position="170"/>
    </location>
</feature>
<dbReference type="PANTHER" id="PTHR46791:SF4">
    <property type="match status" value="1"/>
</dbReference>
<evidence type="ECO:0000313" key="3">
    <source>
        <dbReference type="EMBL" id="KAJ7384805.1"/>
    </source>
</evidence>